<name>A0ABW7U7H4_9ACTN</name>
<feature type="region of interest" description="Disordered" evidence="1">
    <location>
        <begin position="1"/>
        <end position="58"/>
    </location>
</feature>
<feature type="compositionally biased region" description="Basic and acidic residues" evidence="1">
    <location>
        <begin position="33"/>
        <end position="42"/>
    </location>
</feature>
<dbReference type="EMBL" id="JBIRUI010000005">
    <property type="protein sequence ID" value="MFI1714703.1"/>
    <property type="molecule type" value="Genomic_DNA"/>
</dbReference>
<feature type="compositionally biased region" description="Basic and acidic residues" evidence="1">
    <location>
        <begin position="13"/>
        <end position="25"/>
    </location>
</feature>
<sequence>MNTPDRGSNKSGPRLDDERKKEVEGQVRSGRPTRVEEWHDPEPPVDEPEQGRERSSDT</sequence>
<reference evidence="2 3" key="1">
    <citation type="submission" date="2024-10" db="EMBL/GenBank/DDBJ databases">
        <title>The Natural Products Discovery Center: Release of the First 8490 Sequenced Strains for Exploring Actinobacteria Biosynthetic Diversity.</title>
        <authorList>
            <person name="Kalkreuter E."/>
            <person name="Kautsar S.A."/>
            <person name="Yang D."/>
            <person name="Bader C.D."/>
            <person name="Teijaro C.N."/>
            <person name="Fluegel L."/>
            <person name="Davis C.M."/>
            <person name="Simpson J.R."/>
            <person name="Lauterbach L."/>
            <person name="Steele A.D."/>
            <person name="Gui C."/>
            <person name="Meng S."/>
            <person name="Li G."/>
            <person name="Viehrig K."/>
            <person name="Ye F."/>
            <person name="Su P."/>
            <person name="Kiefer A.F."/>
            <person name="Nichols A."/>
            <person name="Cepeda A.J."/>
            <person name="Yan W."/>
            <person name="Fan B."/>
            <person name="Jiang Y."/>
            <person name="Adhikari A."/>
            <person name="Zheng C.-J."/>
            <person name="Schuster L."/>
            <person name="Cowan T.M."/>
            <person name="Smanski M.J."/>
            <person name="Chevrette M.G."/>
            <person name="De Carvalho L.P.S."/>
            <person name="Shen B."/>
        </authorList>
    </citation>
    <scope>NUCLEOTIDE SEQUENCE [LARGE SCALE GENOMIC DNA]</scope>
    <source>
        <strain evidence="2 3">NPDC020602</strain>
    </source>
</reference>
<evidence type="ECO:0000313" key="3">
    <source>
        <dbReference type="Proteomes" id="UP001611339"/>
    </source>
</evidence>
<dbReference type="RefSeq" id="WP_185094695.1">
    <property type="nucleotide sequence ID" value="NZ_JBEYXG010000023.1"/>
</dbReference>
<protein>
    <submittedName>
        <fullName evidence="2">Uncharacterized protein</fullName>
    </submittedName>
</protein>
<proteinExistence type="predicted"/>
<comment type="caution">
    <text evidence="2">The sequence shown here is derived from an EMBL/GenBank/DDBJ whole genome shotgun (WGS) entry which is preliminary data.</text>
</comment>
<feature type="compositionally biased region" description="Polar residues" evidence="1">
    <location>
        <begin position="1"/>
        <end position="11"/>
    </location>
</feature>
<feature type="compositionally biased region" description="Basic and acidic residues" evidence="1">
    <location>
        <begin position="49"/>
        <end position="58"/>
    </location>
</feature>
<dbReference type="Proteomes" id="UP001611339">
    <property type="component" value="Unassembled WGS sequence"/>
</dbReference>
<organism evidence="2 3">
    <name type="scientific">Streptomyces litmocidini</name>
    <dbReference type="NCBI Taxonomy" id="67318"/>
    <lineage>
        <taxon>Bacteria</taxon>
        <taxon>Bacillati</taxon>
        <taxon>Actinomycetota</taxon>
        <taxon>Actinomycetes</taxon>
        <taxon>Kitasatosporales</taxon>
        <taxon>Streptomycetaceae</taxon>
        <taxon>Streptomyces</taxon>
    </lineage>
</organism>
<gene>
    <name evidence="2" type="ORF">ACH407_14165</name>
</gene>
<accession>A0ABW7U7H4</accession>
<evidence type="ECO:0000256" key="1">
    <source>
        <dbReference type="SAM" id="MobiDB-lite"/>
    </source>
</evidence>
<keyword evidence="3" id="KW-1185">Reference proteome</keyword>
<evidence type="ECO:0000313" key="2">
    <source>
        <dbReference type="EMBL" id="MFI1714703.1"/>
    </source>
</evidence>